<organism evidence="3 4">
    <name type="scientific">Streptodolium elevatio</name>
    <dbReference type="NCBI Taxonomy" id="3157996"/>
    <lineage>
        <taxon>Bacteria</taxon>
        <taxon>Bacillati</taxon>
        <taxon>Actinomycetota</taxon>
        <taxon>Actinomycetes</taxon>
        <taxon>Kitasatosporales</taxon>
        <taxon>Streptomycetaceae</taxon>
        <taxon>Streptodolium</taxon>
    </lineage>
</organism>
<gene>
    <name evidence="3" type="ORF">AB0C36_24270</name>
</gene>
<protein>
    <submittedName>
        <fullName evidence="3">SDR family NAD(P)-dependent oxidoreductase</fullName>
    </submittedName>
</protein>
<dbReference type="InterPro" id="IPR036291">
    <property type="entry name" value="NAD(P)-bd_dom_sf"/>
</dbReference>
<dbReference type="PANTHER" id="PTHR42901">
    <property type="entry name" value="ALCOHOL DEHYDROGENASE"/>
    <property type="match status" value="1"/>
</dbReference>
<dbReference type="PANTHER" id="PTHR42901:SF1">
    <property type="entry name" value="ALCOHOL DEHYDROGENASE"/>
    <property type="match status" value="1"/>
</dbReference>
<evidence type="ECO:0000313" key="4">
    <source>
        <dbReference type="Proteomes" id="UP001551482"/>
    </source>
</evidence>
<dbReference type="SUPFAM" id="SSF51735">
    <property type="entry name" value="NAD(P)-binding Rossmann-fold domains"/>
    <property type="match status" value="1"/>
</dbReference>
<name>A0ABV3DN53_9ACTN</name>
<keyword evidence="2" id="KW-0560">Oxidoreductase</keyword>
<evidence type="ECO:0000256" key="2">
    <source>
        <dbReference type="ARBA" id="ARBA00023002"/>
    </source>
</evidence>
<sequence length="64" mass="6003">MAVLTGKCAIVTGASRGIGRATAIALARAGASVVLAARDASALAGVADEIAAEAGGTRGSCCLS</sequence>
<accession>A0ABV3DN53</accession>
<evidence type="ECO:0000256" key="1">
    <source>
        <dbReference type="ARBA" id="ARBA00006484"/>
    </source>
</evidence>
<reference evidence="3 4" key="1">
    <citation type="submission" date="2024-06" db="EMBL/GenBank/DDBJ databases">
        <title>The Natural Products Discovery Center: Release of the First 8490 Sequenced Strains for Exploring Actinobacteria Biosynthetic Diversity.</title>
        <authorList>
            <person name="Kalkreuter E."/>
            <person name="Kautsar S.A."/>
            <person name="Yang D."/>
            <person name="Bader C.D."/>
            <person name="Teijaro C.N."/>
            <person name="Fluegel L."/>
            <person name="Davis C.M."/>
            <person name="Simpson J.R."/>
            <person name="Lauterbach L."/>
            <person name="Steele A.D."/>
            <person name="Gui C."/>
            <person name="Meng S."/>
            <person name="Li G."/>
            <person name="Viehrig K."/>
            <person name="Ye F."/>
            <person name="Su P."/>
            <person name="Kiefer A.F."/>
            <person name="Nichols A."/>
            <person name="Cepeda A.J."/>
            <person name="Yan W."/>
            <person name="Fan B."/>
            <person name="Jiang Y."/>
            <person name="Adhikari A."/>
            <person name="Zheng C.-J."/>
            <person name="Schuster L."/>
            <person name="Cowan T.M."/>
            <person name="Smanski M.J."/>
            <person name="Chevrette M.G."/>
            <person name="De Carvalho L.P.S."/>
            <person name="Shen B."/>
        </authorList>
    </citation>
    <scope>NUCLEOTIDE SEQUENCE [LARGE SCALE GENOMIC DNA]</scope>
    <source>
        <strain evidence="3 4">NPDC048946</strain>
    </source>
</reference>
<dbReference type="EMBL" id="JBEZFP010000067">
    <property type="protein sequence ID" value="MEU8136614.1"/>
    <property type="molecule type" value="Genomic_DNA"/>
</dbReference>
<proteinExistence type="inferred from homology"/>
<comment type="caution">
    <text evidence="3">The sequence shown here is derived from an EMBL/GenBank/DDBJ whole genome shotgun (WGS) entry which is preliminary data.</text>
</comment>
<dbReference type="PRINTS" id="PR00081">
    <property type="entry name" value="GDHRDH"/>
</dbReference>
<dbReference type="Gene3D" id="3.40.50.720">
    <property type="entry name" value="NAD(P)-binding Rossmann-like Domain"/>
    <property type="match status" value="1"/>
</dbReference>
<dbReference type="RefSeq" id="WP_358357321.1">
    <property type="nucleotide sequence ID" value="NZ_JBEZFP010000067.1"/>
</dbReference>
<evidence type="ECO:0000313" key="3">
    <source>
        <dbReference type="EMBL" id="MEU8136614.1"/>
    </source>
</evidence>
<comment type="similarity">
    <text evidence="1">Belongs to the short-chain dehydrogenases/reductases (SDR) family.</text>
</comment>
<dbReference type="Pfam" id="PF00106">
    <property type="entry name" value="adh_short"/>
    <property type="match status" value="1"/>
</dbReference>
<dbReference type="Proteomes" id="UP001551482">
    <property type="component" value="Unassembled WGS sequence"/>
</dbReference>
<keyword evidence="4" id="KW-1185">Reference proteome</keyword>
<dbReference type="InterPro" id="IPR002347">
    <property type="entry name" value="SDR_fam"/>
</dbReference>